<dbReference type="EMBL" id="CP106738">
    <property type="protein sequence ID" value="UXX83262.1"/>
    <property type="molecule type" value="Genomic_DNA"/>
</dbReference>
<evidence type="ECO:0000256" key="2">
    <source>
        <dbReference type="SAM" id="SignalP"/>
    </source>
</evidence>
<feature type="domain" description="Bacterial Ig-like" evidence="4">
    <location>
        <begin position="832"/>
        <end position="921"/>
    </location>
</feature>
<sequence>MLGAAAGILGGTGLLGAAGAGAAVIAATQVVGAGDDTPARIEPSIDQDTDISIGGDDGGDGSITISGKAQPGSDVAVTIGDKTVETQAGPDGNWNVVFQGDTFPSDGDHTVTVVVTEPGGTKSDLTGPVVAIDTTPPATDVTEGTVTTGDITNAAEYDAGVQVSGTGEAGSIVSVTIQEVIRETVVTESGNWTVTFEKGTLAEGEYDSEVTVVARDAAGNSTTITDTIRIDTVANDVTISTATIEGDGVVNGTEMAGGLDVTGTATPGAEIVVTVEGVERTVVANAGGEWVATYAAGSLPNGTYDAAITATTTDVAGNVNSTTGTIRVDTSVENFSITSQSGGADGVINAAEAQAGLTVTGTSEPGSTVTVELGGAIVNAVVGADGSWAATFNAGQIAAGTYTADMVATATDAAGNISTLTNAVNVDTDAGALSINTAAVGGDGTVNAAETAAGVSVTGTADPGATVVVSLAGVERTVIAGAGGTWTAIYAPGSLPDGQYDAPVTATTSDSAGNSTTTSGTIQVDTFVENFAVTSQAGGADGVLNAAEATSGLTVSGTGEPGSSVSVQLGGVTVQAVVAANGSWTAGFAAGQIAQGTYVTDLVATATDAAGNVSTRTSQVQVDTEAGTLTLNTAQIGGDGTINAAEAQAGVVVSGTANPGATVTVTLDGVAHQAVAGANGVWQTTYAQHEIIAGVHDPQVTATITDAAGNTASVDGTVHVDTRVDNLNLTPPRIGVAADGQDLINNAIASAGFDITGTVEPGSTVVVTIAGVPQQAVVDANGNWTAHFPPGSIPPGEYDAPLSVDVTDAAGNTSSINDTVRVDTLVNQLERAGAIETDNVVNAAEALDGVTLTGTVEPGSTVQLTVLGKTYNAVVDAAGNWSVDIPAGDIPQVEQDFAMVITATDNAGNVTTVNDTLSIDTVVPDQPDIVGYFREGGGYRSVTLDTPDDPVTIHQIDGGGNVNELSLHASADPFLGETDYHFLDGAGAPTRIPDGSQLIVTSSDAAGNASSTFVVLDETDTAVVNVSNANLANFQIETIDLRFGDQSDLTLTDAQIRGLSDSTDTVVVHGGADDKLTIAGGQQTGQTQVDGQTHDIYTLGNNGATIVVDDDINVIT</sequence>
<organism evidence="5 6">
    <name type="scientific">Roseovarius pelagicus</name>
    <dbReference type="NCBI Taxonomy" id="2980108"/>
    <lineage>
        <taxon>Bacteria</taxon>
        <taxon>Pseudomonadati</taxon>
        <taxon>Pseudomonadota</taxon>
        <taxon>Alphaproteobacteria</taxon>
        <taxon>Rhodobacterales</taxon>
        <taxon>Roseobacteraceae</taxon>
        <taxon>Roseovarius</taxon>
    </lineage>
</organism>
<dbReference type="Proteomes" id="UP001064087">
    <property type="component" value="Chromosome"/>
</dbReference>
<evidence type="ECO:0000256" key="1">
    <source>
        <dbReference type="SAM" id="MobiDB-lite"/>
    </source>
</evidence>
<feature type="domain" description="Bacterial Ig" evidence="3">
    <location>
        <begin position="353"/>
        <end position="425"/>
    </location>
</feature>
<keyword evidence="6" id="KW-1185">Reference proteome</keyword>
<feature type="signal peptide" evidence="2">
    <location>
        <begin position="1"/>
        <end position="22"/>
    </location>
</feature>
<name>A0ABY6DAS7_9RHOB</name>
<evidence type="ECO:0000313" key="5">
    <source>
        <dbReference type="EMBL" id="UXX83262.1"/>
    </source>
</evidence>
<feature type="domain" description="Bacterial Ig-like" evidence="4">
    <location>
        <begin position="554"/>
        <end position="624"/>
    </location>
</feature>
<accession>A0ABY6DAS7</accession>
<feature type="region of interest" description="Disordered" evidence="1">
    <location>
        <begin position="37"/>
        <end position="57"/>
    </location>
</feature>
<dbReference type="InterPro" id="IPR041498">
    <property type="entry name" value="Big_6"/>
</dbReference>
<dbReference type="Pfam" id="PF19077">
    <property type="entry name" value="Big_13"/>
    <property type="match status" value="2"/>
</dbReference>
<protein>
    <submittedName>
        <fullName evidence="5">Ig-like domain-containing protein</fullName>
    </submittedName>
</protein>
<dbReference type="Pfam" id="PF17936">
    <property type="entry name" value="Big_6"/>
    <property type="match status" value="3"/>
</dbReference>
<evidence type="ECO:0000259" key="3">
    <source>
        <dbReference type="Pfam" id="PF17936"/>
    </source>
</evidence>
<dbReference type="NCBIfam" id="NF033510">
    <property type="entry name" value="Ca_tandemer"/>
    <property type="match status" value="9"/>
</dbReference>
<dbReference type="InterPro" id="IPR044016">
    <property type="entry name" value="Big_13"/>
</dbReference>
<reference evidence="5" key="1">
    <citation type="submission" date="2022-10" db="EMBL/GenBank/DDBJ databases">
        <title>Roseovarius pelagicus sp. nov., isolated from Arctic seawater.</title>
        <authorList>
            <person name="Hong Y.W."/>
            <person name="Hwang C.Y."/>
        </authorList>
    </citation>
    <scope>NUCLEOTIDE SEQUENCE</scope>
    <source>
        <strain evidence="5">HL-MP18</strain>
    </source>
</reference>
<evidence type="ECO:0000313" key="6">
    <source>
        <dbReference type="Proteomes" id="UP001064087"/>
    </source>
</evidence>
<dbReference type="Gene3D" id="2.60.40.10">
    <property type="entry name" value="Immunoglobulins"/>
    <property type="match status" value="9"/>
</dbReference>
<dbReference type="InterPro" id="IPR013783">
    <property type="entry name" value="Ig-like_fold"/>
</dbReference>
<feature type="domain" description="Bacterial Ig" evidence="3">
    <location>
        <begin position="745"/>
        <end position="819"/>
    </location>
</feature>
<proteinExistence type="predicted"/>
<feature type="chain" id="PRO_5046054451" evidence="2">
    <location>
        <begin position="23"/>
        <end position="1116"/>
    </location>
</feature>
<feature type="domain" description="Bacterial Ig" evidence="3">
    <location>
        <begin position="158"/>
        <end position="226"/>
    </location>
</feature>
<feature type="compositionally biased region" description="Low complexity" evidence="1">
    <location>
        <begin position="44"/>
        <end position="54"/>
    </location>
</feature>
<evidence type="ECO:0000259" key="4">
    <source>
        <dbReference type="Pfam" id="PF19077"/>
    </source>
</evidence>
<gene>
    <name evidence="5" type="ORF">N7U68_19725</name>
</gene>
<keyword evidence="2" id="KW-0732">Signal</keyword>